<keyword evidence="2" id="KW-0614">Plasmid</keyword>
<name>A0A7X3MMS2_9FIRM</name>
<reference evidence="2 3" key="1">
    <citation type="submission" date="2019-12" db="EMBL/GenBank/DDBJ databases">
        <title>Sporaefaciens musculi gen. nov., sp. nov., a novel bacterium isolated from the caecum of an obese mouse.</title>
        <authorList>
            <person name="Rasmussen T.S."/>
            <person name="Streidl T."/>
            <person name="Hitch T.C.A."/>
            <person name="Wortmann E."/>
            <person name="Deptula P."/>
            <person name="Hansen M."/>
            <person name="Nielsen D.S."/>
            <person name="Clavel T."/>
            <person name="Vogensen F.K."/>
        </authorList>
    </citation>
    <scope>NUCLEOTIDE SEQUENCE [LARGE SCALE GENOMIC DNA]</scope>
    <source>
        <strain evidence="2 3">WCA-9-b2</strain>
        <plasmid evidence="2">unnamed</plasmid>
    </source>
</reference>
<evidence type="ECO:0000313" key="3">
    <source>
        <dbReference type="Proteomes" id="UP000460412"/>
    </source>
</evidence>
<accession>A0A7X3MMS2</accession>
<organism evidence="2 3">
    <name type="scientific">Sporofaciens musculi</name>
    <dbReference type="NCBI Taxonomy" id="2681861"/>
    <lineage>
        <taxon>Bacteria</taxon>
        <taxon>Bacillati</taxon>
        <taxon>Bacillota</taxon>
        <taxon>Clostridia</taxon>
        <taxon>Lachnospirales</taxon>
        <taxon>Lachnospiraceae</taxon>
        <taxon>Sporofaciens</taxon>
    </lineage>
</organism>
<gene>
    <name evidence="2" type="ORF">GN277_28740</name>
</gene>
<feature type="transmembrane region" description="Helical" evidence="1">
    <location>
        <begin position="26"/>
        <end position="51"/>
    </location>
</feature>
<evidence type="ECO:0000313" key="2">
    <source>
        <dbReference type="EMBL" id="MXP79145.1"/>
    </source>
</evidence>
<evidence type="ECO:0000256" key="1">
    <source>
        <dbReference type="SAM" id="Phobius"/>
    </source>
</evidence>
<keyword evidence="3" id="KW-1185">Reference proteome</keyword>
<geneLocation type="plasmid" evidence="2">
    <name>unnamed</name>
</geneLocation>
<keyword evidence="1" id="KW-0812">Transmembrane</keyword>
<dbReference type="Proteomes" id="UP000460412">
    <property type="component" value="Unassembled WGS sequence"/>
</dbReference>
<dbReference type="Pfam" id="PF12730">
    <property type="entry name" value="ABC2_membrane_4"/>
    <property type="match status" value="1"/>
</dbReference>
<proteinExistence type="predicted"/>
<protein>
    <submittedName>
        <fullName evidence="2">ABC transporter permease subunit</fullName>
    </submittedName>
</protein>
<dbReference type="AlphaFoldDB" id="A0A7X3MMS2"/>
<keyword evidence="1" id="KW-0472">Membrane</keyword>
<sequence>MVCPEEQDDTLKTLRLIPVNKVKLTIVKLVIASIIILLLCGCLSILLLVGLNHKEREKI</sequence>
<keyword evidence="1" id="KW-1133">Transmembrane helix</keyword>
<comment type="caution">
    <text evidence="2">The sequence shown here is derived from an EMBL/GenBank/DDBJ whole genome shotgun (WGS) entry which is preliminary data.</text>
</comment>
<dbReference type="EMBL" id="WUQX01000003">
    <property type="protein sequence ID" value="MXP79145.1"/>
    <property type="molecule type" value="Genomic_DNA"/>
</dbReference>